<dbReference type="InterPro" id="IPR029063">
    <property type="entry name" value="SAM-dependent_MTases_sf"/>
</dbReference>
<accession>A0A2M8KRL4</accession>
<dbReference type="EMBL" id="PFED01000184">
    <property type="protein sequence ID" value="PJE62539.1"/>
    <property type="molecule type" value="Genomic_DNA"/>
</dbReference>
<gene>
    <name evidence="1" type="ORF">COU88_04470</name>
</gene>
<dbReference type="Proteomes" id="UP000229554">
    <property type="component" value="Unassembled WGS sequence"/>
</dbReference>
<sequence length="290" mass="33145">MSDRPPRWLPDKSWYQDARRAPSFETNAKRGMRTIGVLQEYVLPFHDRSQPLRILEVGPGLDATWIRCPYEPYAIAALLERNGVPYEMAIVDKDAEVIADIQNRRQLCFLQRRAYSNGEKEGWNRYLSLTNQNTSLVHEHFPNIIFQYWVNPSEIEDQLDRGVKVANIPLSFQNGLRDGGIVLLNGDIAIAPIADLPVAPYDFINALFVFSYLSVEGQQLALYNLAQSMRVGANLFIDNFKITFPRMTSMCINKWGSGWATEKKFNDLGLNLVKRDVVSEVYEVLLLKKG</sequence>
<reference evidence="2" key="1">
    <citation type="submission" date="2017-09" db="EMBL/GenBank/DDBJ databases">
        <title>Depth-based differentiation of microbial function through sediment-hosted aquifers and enrichment of novel symbionts in the deep terrestrial subsurface.</title>
        <authorList>
            <person name="Probst A.J."/>
            <person name="Ladd B."/>
            <person name="Jarett J.K."/>
            <person name="Geller-Mcgrath D.E."/>
            <person name="Sieber C.M.K."/>
            <person name="Emerson J.B."/>
            <person name="Anantharaman K."/>
            <person name="Thomas B.C."/>
            <person name="Malmstrom R."/>
            <person name="Stieglmeier M."/>
            <person name="Klingl A."/>
            <person name="Woyke T."/>
            <person name="Ryan C.M."/>
            <person name="Banfield J.F."/>
        </authorList>
    </citation>
    <scope>NUCLEOTIDE SEQUENCE [LARGE SCALE GENOMIC DNA]</scope>
</reference>
<dbReference type="AlphaFoldDB" id="A0A2M8KRL4"/>
<protein>
    <recommendedName>
        <fullName evidence="3">Methyltransferase</fullName>
    </recommendedName>
</protein>
<evidence type="ECO:0000313" key="2">
    <source>
        <dbReference type="Proteomes" id="UP000229554"/>
    </source>
</evidence>
<organism evidence="1 2">
    <name type="scientific">Candidatus Roizmanbacteria bacterium CG10_big_fil_rev_8_21_14_0_10_39_6</name>
    <dbReference type="NCBI Taxonomy" id="1974853"/>
    <lineage>
        <taxon>Bacteria</taxon>
        <taxon>Candidatus Roizmaniibacteriota</taxon>
    </lineage>
</organism>
<comment type="caution">
    <text evidence="1">The sequence shown here is derived from an EMBL/GenBank/DDBJ whole genome shotgun (WGS) entry which is preliminary data.</text>
</comment>
<dbReference type="SUPFAM" id="SSF53335">
    <property type="entry name" value="S-adenosyl-L-methionine-dependent methyltransferases"/>
    <property type="match status" value="1"/>
</dbReference>
<evidence type="ECO:0000313" key="1">
    <source>
        <dbReference type="EMBL" id="PJE62539.1"/>
    </source>
</evidence>
<proteinExistence type="predicted"/>
<evidence type="ECO:0008006" key="3">
    <source>
        <dbReference type="Google" id="ProtNLM"/>
    </source>
</evidence>
<name>A0A2M8KRL4_9BACT</name>